<dbReference type="PANTHER" id="PTHR10328:SF3">
    <property type="entry name" value="PROTEIN MAX"/>
    <property type="match status" value="1"/>
</dbReference>
<keyword evidence="5" id="KW-0539">Nucleus</keyword>
<dbReference type="PROSITE" id="PS50888">
    <property type="entry name" value="BHLH"/>
    <property type="match status" value="1"/>
</dbReference>
<dbReference type="PANTHER" id="PTHR10328">
    <property type="entry name" value="PROTEIN MAX MYC-ASSOCIATED FACTOR X"/>
    <property type="match status" value="1"/>
</dbReference>
<gene>
    <name evidence="8" type="ORF">LACBIDRAFT_301245</name>
</gene>
<evidence type="ECO:0000256" key="2">
    <source>
        <dbReference type="ARBA" id="ARBA00023125"/>
    </source>
</evidence>
<evidence type="ECO:0000259" key="7">
    <source>
        <dbReference type="PROSITE" id="PS50888"/>
    </source>
</evidence>
<feature type="region of interest" description="Disordered" evidence="6">
    <location>
        <begin position="80"/>
        <end position="209"/>
    </location>
</feature>
<evidence type="ECO:0000313" key="8">
    <source>
        <dbReference type="EMBL" id="EDR15237.1"/>
    </source>
</evidence>
<keyword evidence="1" id="KW-0805">Transcription regulation</keyword>
<evidence type="ECO:0000256" key="1">
    <source>
        <dbReference type="ARBA" id="ARBA00023015"/>
    </source>
</evidence>
<organism evidence="9">
    <name type="scientific">Laccaria bicolor (strain S238N-H82 / ATCC MYA-4686)</name>
    <name type="common">Bicoloured deceiver</name>
    <name type="synonym">Laccaria laccata var. bicolor</name>
    <dbReference type="NCBI Taxonomy" id="486041"/>
    <lineage>
        <taxon>Eukaryota</taxon>
        <taxon>Fungi</taxon>
        <taxon>Dikarya</taxon>
        <taxon>Basidiomycota</taxon>
        <taxon>Agaricomycotina</taxon>
        <taxon>Agaricomycetes</taxon>
        <taxon>Agaricomycetidae</taxon>
        <taxon>Agaricales</taxon>
        <taxon>Agaricineae</taxon>
        <taxon>Hydnangiaceae</taxon>
        <taxon>Laccaria</taxon>
    </lineage>
</organism>
<dbReference type="HOGENOM" id="CLU_052375_1_0_1"/>
<evidence type="ECO:0000256" key="4">
    <source>
        <dbReference type="ARBA" id="ARBA00023163"/>
    </source>
</evidence>
<evidence type="ECO:0000256" key="6">
    <source>
        <dbReference type="SAM" id="MobiDB-lite"/>
    </source>
</evidence>
<dbReference type="Pfam" id="PF00010">
    <property type="entry name" value="HLH"/>
    <property type="match status" value="1"/>
</dbReference>
<sequence>MSSQLLSMDFDHNKTPSYMEPLDASFSYMDSGLDYLQYPPQSPSFGVTIGLPPSASPQAFNSLNLSGGLGDYTYSSPAFSASSPARPYTPPDGAAISPPSLTYPLSAGELSSDGMASGRHSRGSGSHSPPATIPYPATVPRSHRFNPIVAPTTRASVRAHRRRSSRSNDDSDEEDDDFQPANLSAGGADSRRETIRKQRIESEQRRRDELRDGYARLKDTLPASNQKSSKVSLLDRATGHIRYLETVKEQLELRLKSAEAEVHRLRNVNEALMLGTANQRAHNSASASALVSAPSF</sequence>
<evidence type="ECO:0000256" key="3">
    <source>
        <dbReference type="ARBA" id="ARBA00023159"/>
    </source>
</evidence>
<dbReference type="SMART" id="SM00353">
    <property type="entry name" value="HLH"/>
    <property type="match status" value="1"/>
</dbReference>
<feature type="compositionally biased region" description="Basic and acidic residues" evidence="6">
    <location>
        <begin position="189"/>
        <end position="209"/>
    </location>
</feature>
<dbReference type="GO" id="GO:0045944">
    <property type="term" value="P:positive regulation of transcription by RNA polymerase II"/>
    <property type="evidence" value="ECO:0007669"/>
    <property type="project" value="TreeGrafter"/>
</dbReference>
<dbReference type="EMBL" id="DS547091">
    <property type="protein sequence ID" value="EDR15237.1"/>
    <property type="molecule type" value="Genomic_DNA"/>
</dbReference>
<dbReference type="Gene3D" id="4.10.280.10">
    <property type="entry name" value="Helix-loop-helix DNA-binding domain"/>
    <property type="match status" value="1"/>
</dbReference>
<feature type="domain" description="BHLH" evidence="7">
    <location>
        <begin position="194"/>
        <end position="244"/>
    </location>
</feature>
<dbReference type="InParanoid" id="B0CRQ1"/>
<reference evidence="8 9" key="1">
    <citation type="journal article" date="2008" name="Nature">
        <title>The genome of Laccaria bicolor provides insights into mycorrhizal symbiosis.</title>
        <authorList>
            <person name="Martin F."/>
            <person name="Aerts A."/>
            <person name="Ahren D."/>
            <person name="Brun A."/>
            <person name="Danchin E.G.J."/>
            <person name="Duchaussoy F."/>
            <person name="Gibon J."/>
            <person name="Kohler A."/>
            <person name="Lindquist E."/>
            <person name="Pereda V."/>
            <person name="Salamov A."/>
            <person name="Shapiro H.J."/>
            <person name="Wuyts J."/>
            <person name="Blaudez D."/>
            <person name="Buee M."/>
            <person name="Brokstein P."/>
            <person name="Canbaeck B."/>
            <person name="Cohen D."/>
            <person name="Courty P.E."/>
            <person name="Coutinho P.M."/>
            <person name="Delaruelle C."/>
            <person name="Detter J.C."/>
            <person name="Deveau A."/>
            <person name="DiFazio S."/>
            <person name="Duplessis S."/>
            <person name="Fraissinet-Tachet L."/>
            <person name="Lucic E."/>
            <person name="Frey-Klett P."/>
            <person name="Fourrey C."/>
            <person name="Feussner I."/>
            <person name="Gay G."/>
            <person name="Grimwood J."/>
            <person name="Hoegger P.J."/>
            <person name="Jain P."/>
            <person name="Kilaru S."/>
            <person name="Labbe J."/>
            <person name="Lin Y.C."/>
            <person name="Legue V."/>
            <person name="Le Tacon F."/>
            <person name="Marmeisse R."/>
            <person name="Melayah D."/>
            <person name="Montanini B."/>
            <person name="Muratet M."/>
            <person name="Nehls U."/>
            <person name="Niculita-Hirzel H."/>
            <person name="Oudot-Le Secq M.P."/>
            <person name="Peter M."/>
            <person name="Quesneville H."/>
            <person name="Rajashekar B."/>
            <person name="Reich M."/>
            <person name="Rouhier N."/>
            <person name="Schmutz J."/>
            <person name="Yin T."/>
            <person name="Chalot M."/>
            <person name="Henrissat B."/>
            <person name="Kuees U."/>
            <person name="Lucas S."/>
            <person name="Van de Peer Y."/>
            <person name="Podila G.K."/>
            <person name="Polle A."/>
            <person name="Pukkila P.J."/>
            <person name="Richardson P.M."/>
            <person name="Rouze P."/>
            <person name="Sanders I.R."/>
            <person name="Stajich J.E."/>
            <person name="Tunlid A."/>
            <person name="Tuskan G."/>
            <person name="Grigoriev I.V."/>
        </authorList>
    </citation>
    <scope>NUCLEOTIDE SEQUENCE [LARGE SCALE GENOMIC DNA]</scope>
    <source>
        <strain evidence="9">S238N-H82 / ATCC MYA-4686</strain>
    </source>
</reference>
<dbReference type="GeneID" id="6069079"/>
<keyword evidence="4" id="KW-0804">Transcription</keyword>
<protein>
    <submittedName>
        <fullName evidence="8">Predicted protein</fullName>
    </submittedName>
</protein>
<keyword evidence="9" id="KW-1185">Reference proteome</keyword>
<dbReference type="SUPFAM" id="SSF47459">
    <property type="entry name" value="HLH, helix-loop-helix DNA-binding domain"/>
    <property type="match status" value="1"/>
</dbReference>
<dbReference type="RefSeq" id="XP_001873445.1">
    <property type="nucleotide sequence ID" value="XM_001873410.1"/>
</dbReference>
<dbReference type="AlphaFoldDB" id="B0CRQ1"/>
<name>B0CRQ1_LACBS</name>
<dbReference type="OrthoDB" id="5778525at2759"/>
<dbReference type="KEGG" id="lbc:LACBIDRAFT_301245"/>
<dbReference type="InterPro" id="IPR036638">
    <property type="entry name" value="HLH_DNA-bd_sf"/>
</dbReference>
<keyword evidence="3" id="KW-0010">Activator</keyword>
<dbReference type="InterPro" id="IPR011598">
    <property type="entry name" value="bHLH_dom"/>
</dbReference>
<accession>B0CRQ1</accession>
<dbReference type="GO" id="GO:0046983">
    <property type="term" value="F:protein dimerization activity"/>
    <property type="evidence" value="ECO:0007669"/>
    <property type="project" value="InterPro"/>
</dbReference>
<dbReference type="GO" id="GO:0003677">
    <property type="term" value="F:DNA binding"/>
    <property type="evidence" value="ECO:0007669"/>
    <property type="project" value="UniProtKB-KW"/>
</dbReference>
<dbReference type="GO" id="GO:0003700">
    <property type="term" value="F:DNA-binding transcription factor activity"/>
    <property type="evidence" value="ECO:0007669"/>
    <property type="project" value="TreeGrafter"/>
</dbReference>
<dbReference type="Proteomes" id="UP000001194">
    <property type="component" value="Unassembled WGS sequence"/>
</dbReference>
<dbReference type="GO" id="GO:0090575">
    <property type="term" value="C:RNA polymerase II transcription regulator complex"/>
    <property type="evidence" value="ECO:0007669"/>
    <property type="project" value="TreeGrafter"/>
</dbReference>
<evidence type="ECO:0000313" key="9">
    <source>
        <dbReference type="Proteomes" id="UP000001194"/>
    </source>
</evidence>
<proteinExistence type="predicted"/>
<evidence type="ECO:0000256" key="5">
    <source>
        <dbReference type="ARBA" id="ARBA00023242"/>
    </source>
</evidence>
<keyword evidence="2" id="KW-0238">DNA-binding</keyword>